<dbReference type="OrthoDB" id="5585746at2759"/>
<evidence type="ECO:0000256" key="5">
    <source>
        <dbReference type="ARBA" id="ARBA00023136"/>
    </source>
</evidence>
<dbReference type="Proteomes" id="UP000198287">
    <property type="component" value="Unassembled WGS sequence"/>
</dbReference>
<dbReference type="AlphaFoldDB" id="A0A226DS95"/>
<name>A0A226DS95_FOLCA</name>
<evidence type="ECO:0000256" key="2">
    <source>
        <dbReference type="ARBA" id="ARBA00007018"/>
    </source>
</evidence>
<organism evidence="8 9">
    <name type="scientific">Folsomia candida</name>
    <name type="common">Springtail</name>
    <dbReference type="NCBI Taxonomy" id="158441"/>
    <lineage>
        <taxon>Eukaryota</taxon>
        <taxon>Metazoa</taxon>
        <taxon>Ecdysozoa</taxon>
        <taxon>Arthropoda</taxon>
        <taxon>Hexapoda</taxon>
        <taxon>Collembola</taxon>
        <taxon>Entomobryomorpha</taxon>
        <taxon>Isotomoidea</taxon>
        <taxon>Isotomidae</taxon>
        <taxon>Proisotominae</taxon>
        <taxon>Folsomia</taxon>
    </lineage>
</organism>
<keyword evidence="9" id="KW-1185">Reference proteome</keyword>
<dbReference type="PANTHER" id="PTHR20855">
    <property type="entry name" value="ADIPOR/PROGESTIN RECEPTOR-RELATED"/>
    <property type="match status" value="1"/>
</dbReference>
<feature type="transmembrane region" description="Helical" evidence="7">
    <location>
        <begin position="200"/>
        <end position="220"/>
    </location>
</feature>
<dbReference type="GO" id="GO:0046872">
    <property type="term" value="F:metal ion binding"/>
    <property type="evidence" value="ECO:0007669"/>
    <property type="project" value="UniProtKB-KW"/>
</dbReference>
<dbReference type="Pfam" id="PF03006">
    <property type="entry name" value="HlyIII"/>
    <property type="match status" value="1"/>
</dbReference>
<keyword evidence="3 7" id="KW-0812">Transmembrane</keyword>
<feature type="transmembrane region" description="Helical" evidence="7">
    <location>
        <begin position="127"/>
        <end position="148"/>
    </location>
</feature>
<evidence type="ECO:0000256" key="3">
    <source>
        <dbReference type="ARBA" id="ARBA00022692"/>
    </source>
</evidence>
<dbReference type="EMBL" id="LNIX01000012">
    <property type="protein sequence ID" value="OXA48083.1"/>
    <property type="molecule type" value="Genomic_DNA"/>
</dbReference>
<reference evidence="8 9" key="1">
    <citation type="submission" date="2015-12" db="EMBL/GenBank/DDBJ databases">
        <title>The genome of Folsomia candida.</title>
        <authorList>
            <person name="Faddeeva A."/>
            <person name="Derks M.F."/>
            <person name="Anvar Y."/>
            <person name="Smit S."/>
            <person name="Van Straalen N."/>
            <person name="Roelofs D."/>
        </authorList>
    </citation>
    <scope>NUCLEOTIDE SEQUENCE [LARGE SCALE GENOMIC DNA]</scope>
    <source>
        <strain evidence="8 9">VU population</strain>
        <tissue evidence="8">Whole body</tissue>
    </source>
</reference>
<keyword evidence="6" id="KW-0479">Metal-binding</keyword>
<feature type="binding site" evidence="6">
    <location>
        <position position="52"/>
    </location>
    <ligand>
        <name>Zn(2+)</name>
        <dbReference type="ChEBI" id="CHEBI:29105"/>
    </ligand>
</feature>
<evidence type="ECO:0000256" key="1">
    <source>
        <dbReference type="ARBA" id="ARBA00004141"/>
    </source>
</evidence>
<feature type="transmembrane region" description="Helical" evidence="7">
    <location>
        <begin position="160"/>
        <end position="179"/>
    </location>
</feature>
<gene>
    <name evidence="8" type="ORF">Fcan01_17132</name>
</gene>
<feature type="transmembrane region" description="Helical" evidence="7">
    <location>
        <begin position="95"/>
        <end position="115"/>
    </location>
</feature>
<evidence type="ECO:0000256" key="6">
    <source>
        <dbReference type="PIRSR" id="PIRSR604254-1"/>
    </source>
</evidence>
<feature type="binding site" evidence="6">
    <location>
        <position position="198"/>
    </location>
    <ligand>
        <name>Zn(2+)</name>
        <dbReference type="ChEBI" id="CHEBI:29105"/>
    </ligand>
</feature>
<dbReference type="PANTHER" id="PTHR20855:SF52">
    <property type="entry name" value="ADIPONECTIN RECEPTOR PROTEIN"/>
    <property type="match status" value="1"/>
</dbReference>
<evidence type="ECO:0000313" key="8">
    <source>
        <dbReference type="EMBL" id="OXA48083.1"/>
    </source>
</evidence>
<dbReference type="InterPro" id="IPR004254">
    <property type="entry name" value="AdipoR/HlyIII-related"/>
</dbReference>
<accession>A0A226DS95</accession>
<evidence type="ECO:0000256" key="7">
    <source>
        <dbReference type="SAM" id="Phobius"/>
    </source>
</evidence>
<protein>
    <submittedName>
        <fullName evidence="8">Adiponectin receptor protein</fullName>
    </submittedName>
</protein>
<keyword evidence="4 7" id="KW-1133">Transmembrane helix</keyword>
<keyword evidence="6" id="KW-0862">Zinc</keyword>
<dbReference type="GO" id="GO:0033211">
    <property type="term" value="P:adiponectin-activated signaling pathway"/>
    <property type="evidence" value="ECO:0007669"/>
    <property type="project" value="TreeGrafter"/>
</dbReference>
<evidence type="ECO:0000256" key="4">
    <source>
        <dbReference type="ARBA" id="ARBA00022989"/>
    </source>
</evidence>
<keyword evidence="8" id="KW-0675">Receptor</keyword>
<evidence type="ECO:0000313" key="9">
    <source>
        <dbReference type="Proteomes" id="UP000198287"/>
    </source>
</evidence>
<comment type="similarity">
    <text evidence="2">Belongs to the ADIPOR family.</text>
</comment>
<feature type="transmembrane region" description="Helical" evidence="7">
    <location>
        <begin position="32"/>
        <end position="56"/>
    </location>
</feature>
<sequence length="233" mass="26361">MNIWTHLVGMLLFFVLTIQFLTRPEIQLQEKFVFTAFFVGAIACLGFSTVFHTLHCHSREVAKFVHKLDYVGIALLIMGSFFPWVYYGFYCKPHLQIIYMTVTLFLGTLAIIASMMDTFAEPRFRPIRAGLFAGFGLSGVIPAVHYASANGLVHSVTHDPMGWLVLMAFLYLLGAVIYAGRVPERWFLGKCDIWGHSHQLFHVLVVAAALVNYHGIMQIAKRRLTSGECRNEL</sequence>
<dbReference type="GO" id="GO:0038023">
    <property type="term" value="F:signaling receptor activity"/>
    <property type="evidence" value="ECO:0007669"/>
    <property type="project" value="TreeGrafter"/>
</dbReference>
<comment type="caution">
    <text evidence="8">The sequence shown here is derived from an EMBL/GenBank/DDBJ whole genome shotgun (WGS) entry which is preliminary data.</text>
</comment>
<comment type="subcellular location">
    <subcellularLocation>
        <location evidence="1">Membrane</location>
        <topology evidence="1">Multi-pass membrane protein</topology>
    </subcellularLocation>
</comment>
<keyword evidence="5 7" id="KW-0472">Membrane</keyword>
<dbReference type="GO" id="GO:0005886">
    <property type="term" value="C:plasma membrane"/>
    <property type="evidence" value="ECO:0007669"/>
    <property type="project" value="TreeGrafter"/>
</dbReference>
<feature type="transmembrane region" description="Helical" evidence="7">
    <location>
        <begin position="68"/>
        <end position="89"/>
    </location>
</feature>
<dbReference type="OMA" id="AYWLYHL"/>
<feature type="binding site" evidence="6">
    <location>
        <position position="202"/>
    </location>
    <ligand>
        <name>Zn(2+)</name>
        <dbReference type="ChEBI" id="CHEBI:29105"/>
    </ligand>
</feature>
<proteinExistence type="inferred from homology"/>